<protein>
    <recommendedName>
        <fullName evidence="1">DUF4817 domain-containing protein</fullName>
    </recommendedName>
</protein>
<reference evidence="2 3" key="1">
    <citation type="journal article" date="2022" name="Allergy">
        <title>Genome assembly and annotation of Periplaneta americana reveal a comprehensive cockroach allergen profile.</title>
        <authorList>
            <person name="Wang L."/>
            <person name="Xiong Q."/>
            <person name="Saelim N."/>
            <person name="Wang L."/>
            <person name="Nong W."/>
            <person name="Wan A.T."/>
            <person name="Shi M."/>
            <person name="Liu X."/>
            <person name="Cao Q."/>
            <person name="Hui J.H.L."/>
            <person name="Sookrung N."/>
            <person name="Leung T.F."/>
            <person name="Tungtrongchitr A."/>
            <person name="Tsui S.K.W."/>
        </authorList>
    </citation>
    <scope>NUCLEOTIDE SEQUENCE [LARGE SCALE GENOMIC DNA]</scope>
    <source>
        <strain evidence="2">PWHHKU_190912</strain>
    </source>
</reference>
<dbReference type="Pfam" id="PF16087">
    <property type="entry name" value="DUF4817"/>
    <property type="match status" value="1"/>
</dbReference>
<dbReference type="InterPro" id="IPR032135">
    <property type="entry name" value="DUF4817"/>
</dbReference>
<evidence type="ECO:0000313" key="3">
    <source>
        <dbReference type="Proteomes" id="UP001148838"/>
    </source>
</evidence>
<dbReference type="InterPro" id="IPR036397">
    <property type="entry name" value="RNaseH_sf"/>
</dbReference>
<dbReference type="Gene3D" id="3.30.420.10">
    <property type="entry name" value="Ribonuclease H-like superfamily/Ribonuclease H"/>
    <property type="match status" value="1"/>
</dbReference>
<evidence type="ECO:0000313" key="2">
    <source>
        <dbReference type="EMBL" id="KAJ4437643.1"/>
    </source>
</evidence>
<evidence type="ECO:0000259" key="1">
    <source>
        <dbReference type="Pfam" id="PF16087"/>
    </source>
</evidence>
<sequence>MVGLCEGGNEPPDSLKAIITMELWSRAQRAYAVKAFYKNGDSYMIAQREFRREFGIHCNHAVPSSYAIKTWFESDSICVIAAFAIIGLYFFEDERERAVSVTGQRYVDMLENFLAPGLARLPVNEDMFFQQDRATSHTA</sequence>
<accession>A0ABQ8SUV8</accession>
<keyword evidence="3" id="KW-1185">Reference proteome</keyword>
<proteinExistence type="predicted"/>
<organism evidence="2 3">
    <name type="scientific">Periplaneta americana</name>
    <name type="common">American cockroach</name>
    <name type="synonym">Blatta americana</name>
    <dbReference type="NCBI Taxonomy" id="6978"/>
    <lineage>
        <taxon>Eukaryota</taxon>
        <taxon>Metazoa</taxon>
        <taxon>Ecdysozoa</taxon>
        <taxon>Arthropoda</taxon>
        <taxon>Hexapoda</taxon>
        <taxon>Insecta</taxon>
        <taxon>Pterygota</taxon>
        <taxon>Neoptera</taxon>
        <taxon>Polyneoptera</taxon>
        <taxon>Dictyoptera</taxon>
        <taxon>Blattodea</taxon>
        <taxon>Blattoidea</taxon>
        <taxon>Blattidae</taxon>
        <taxon>Blattinae</taxon>
        <taxon>Periplaneta</taxon>
    </lineage>
</organism>
<dbReference type="EMBL" id="JAJSOF020000021">
    <property type="protein sequence ID" value="KAJ4437643.1"/>
    <property type="molecule type" value="Genomic_DNA"/>
</dbReference>
<comment type="caution">
    <text evidence="2">The sequence shown here is derived from an EMBL/GenBank/DDBJ whole genome shotgun (WGS) entry which is preliminary data.</text>
</comment>
<name>A0ABQ8SUV8_PERAM</name>
<dbReference type="Proteomes" id="UP001148838">
    <property type="component" value="Unassembled WGS sequence"/>
</dbReference>
<feature type="domain" description="DUF4817" evidence="1">
    <location>
        <begin position="27"/>
        <end position="72"/>
    </location>
</feature>
<gene>
    <name evidence="2" type="ORF">ANN_17788</name>
</gene>